<feature type="domain" description="Cullin family profile" evidence="6">
    <location>
        <begin position="86"/>
        <end position="162"/>
    </location>
</feature>
<evidence type="ECO:0000256" key="5">
    <source>
        <dbReference type="RuleBase" id="RU003829"/>
    </source>
</evidence>
<dbReference type="Gene3D" id="1.20.1310.10">
    <property type="entry name" value="Cullin Repeats"/>
    <property type="match status" value="2"/>
</dbReference>
<evidence type="ECO:0000256" key="1">
    <source>
        <dbReference type="ARBA" id="ARBA00006019"/>
    </source>
</evidence>
<sequence length="174" mass="20523">MYKLFVRVTKGLKTMCDCISKYLREQGKALVIEEGEEAKNAITYIQSLLDLKDRFGHFLHESFSDDKLFKQMISGDFEYFINLNGKSPEYLSLFIDDKLKKGVKGMTEQEIENVLDKSMVLFRYLQEKDVFERYYKHHLARRLLLNKSVSDDSEKNMISKLKVGLLCLKRRMLQ</sequence>
<evidence type="ECO:0000256" key="3">
    <source>
        <dbReference type="ARBA" id="ARBA00022843"/>
    </source>
</evidence>
<dbReference type="Proteomes" id="UP001347796">
    <property type="component" value="Unassembled WGS sequence"/>
</dbReference>
<dbReference type="AlphaFoldDB" id="A0AAN8GIB7"/>
<dbReference type="PANTHER" id="PTHR11932">
    <property type="entry name" value="CULLIN"/>
    <property type="match status" value="1"/>
</dbReference>
<dbReference type="InterPro" id="IPR016159">
    <property type="entry name" value="Cullin_repeat-like_dom_sf"/>
</dbReference>
<dbReference type="GO" id="GO:0006511">
    <property type="term" value="P:ubiquitin-dependent protein catabolic process"/>
    <property type="evidence" value="ECO:0007669"/>
    <property type="project" value="InterPro"/>
</dbReference>
<evidence type="ECO:0000313" key="7">
    <source>
        <dbReference type="EMBL" id="KAK6167054.1"/>
    </source>
</evidence>
<protein>
    <recommendedName>
        <fullName evidence="6">Cullin family profile domain-containing protein</fullName>
    </recommendedName>
</protein>
<evidence type="ECO:0000256" key="4">
    <source>
        <dbReference type="PROSITE-ProRule" id="PRU00330"/>
    </source>
</evidence>
<dbReference type="SUPFAM" id="SSF75632">
    <property type="entry name" value="Cullin homology domain"/>
    <property type="match status" value="1"/>
</dbReference>
<comment type="caution">
    <text evidence="7">The sequence shown here is derived from an EMBL/GenBank/DDBJ whole genome shotgun (WGS) entry which is preliminary data.</text>
</comment>
<gene>
    <name evidence="7" type="ORF">SNE40_021162</name>
</gene>
<dbReference type="SUPFAM" id="SSF74788">
    <property type="entry name" value="Cullin repeat-like"/>
    <property type="match status" value="1"/>
</dbReference>
<dbReference type="PROSITE" id="PS50069">
    <property type="entry name" value="CULLIN_2"/>
    <property type="match status" value="1"/>
</dbReference>
<name>A0AAN8GIB7_PATCE</name>
<organism evidence="7 8">
    <name type="scientific">Patella caerulea</name>
    <name type="common">Rayed Mediterranean limpet</name>
    <dbReference type="NCBI Taxonomy" id="87958"/>
    <lineage>
        <taxon>Eukaryota</taxon>
        <taxon>Metazoa</taxon>
        <taxon>Spiralia</taxon>
        <taxon>Lophotrochozoa</taxon>
        <taxon>Mollusca</taxon>
        <taxon>Gastropoda</taxon>
        <taxon>Patellogastropoda</taxon>
        <taxon>Patelloidea</taxon>
        <taxon>Patellidae</taxon>
        <taxon>Patella</taxon>
    </lineage>
</organism>
<dbReference type="SMART" id="SM00182">
    <property type="entry name" value="CULLIN"/>
    <property type="match status" value="1"/>
</dbReference>
<dbReference type="InterPro" id="IPR036317">
    <property type="entry name" value="Cullin_homology_sf"/>
</dbReference>
<dbReference type="GO" id="GO:0031625">
    <property type="term" value="F:ubiquitin protein ligase binding"/>
    <property type="evidence" value="ECO:0007669"/>
    <property type="project" value="InterPro"/>
</dbReference>
<dbReference type="Pfam" id="PF00888">
    <property type="entry name" value="Cullin"/>
    <property type="match status" value="1"/>
</dbReference>
<proteinExistence type="inferred from homology"/>
<keyword evidence="2" id="KW-1017">Isopeptide bond</keyword>
<evidence type="ECO:0000259" key="6">
    <source>
        <dbReference type="PROSITE" id="PS50069"/>
    </source>
</evidence>
<keyword evidence="8" id="KW-1185">Reference proteome</keyword>
<accession>A0AAN8GIB7</accession>
<evidence type="ECO:0000313" key="8">
    <source>
        <dbReference type="Proteomes" id="UP001347796"/>
    </source>
</evidence>
<dbReference type="InterPro" id="IPR001373">
    <property type="entry name" value="Cullin_N"/>
</dbReference>
<reference evidence="7 8" key="1">
    <citation type="submission" date="2024-01" db="EMBL/GenBank/DDBJ databases">
        <title>The genome of the rayed Mediterranean limpet Patella caerulea (Linnaeus, 1758).</title>
        <authorList>
            <person name="Anh-Thu Weber A."/>
            <person name="Halstead-Nussloch G."/>
        </authorList>
    </citation>
    <scope>NUCLEOTIDE SEQUENCE [LARGE SCALE GENOMIC DNA]</scope>
    <source>
        <strain evidence="7">AATW-2023a</strain>
        <tissue evidence="7">Whole specimen</tissue>
    </source>
</reference>
<dbReference type="InterPro" id="IPR016158">
    <property type="entry name" value="Cullin_homology"/>
</dbReference>
<dbReference type="EMBL" id="JAZGQO010000018">
    <property type="protein sequence ID" value="KAK6167054.1"/>
    <property type="molecule type" value="Genomic_DNA"/>
</dbReference>
<dbReference type="InterPro" id="IPR045093">
    <property type="entry name" value="Cullin"/>
</dbReference>
<comment type="similarity">
    <text evidence="1 4 5">Belongs to the cullin family.</text>
</comment>
<evidence type="ECO:0000256" key="2">
    <source>
        <dbReference type="ARBA" id="ARBA00022499"/>
    </source>
</evidence>
<keyword evidence="3" id="KW-0832">Ubl conjugation</keyword>
<dbReference type="FunFam" id="1.20.1310.10:FF:000002">
    <property type="entry name" value="cullin-3 isoform X1"/>
    <property type="match status" value="1"/>
</dbReference>